<dbReference type="AlphaFoldDB" id="A0A1H8TGT7"/>
<keyword evidence="2" id="KW-1185">Reference proteome</keyword>
<dbReference type="Proteomes" id="UP000181951">
    <property type="component" value="Unassembled WGS sequence"/>
</dbReference>
<sequence>MFGTSGYPHAKIGVVYRFSFPLLKNVSKAPVALTGFKVLSVPGQVQVRGYTVSSVNDTPGYLLGGLDTDFTKYPDYAKKTLIIKPGATSPYYAGVRVQASGKLAHHIKGCDITYQQNDHTYHQVLPCEYALDVT</sequence>
<evidence type="ECO:0000313" key="1">
    <source>
        <dbReference type="EMBL" id="SEO89733.1"/>
    </source>
</evidence>
<evidence type="ECO:0000313" key="2">
    <source>
        <dbReference type="Proteomes" id="UP000181951"/>
    </source>
</evidence>
<dbReference type="EMBL" id="FODD01000052">
    <property type="protein sequence ID" value="SEO89733.1"/>
    <property type="molecule type" value="Genomic_DNA"/>
</dbReference>
<reference evidence="1 2" key="1">
    <citation type="submission" date="2016-10" db="EMBL/GenBank/DDBJ databases">
        <authorList>
            <person name="de Groot N.N."/>
        </authorList>
    </citation>
    <scope>NUCLEOTIDE SEQUENCE [LARGE SCALE GENOMIC DNA]</scope>
    <source>
        <strain evidence="1 2">CGMCC 4.2026</strain>
    </source>
</reference>
<name>A0A1H8TGT7_9ACTN</name>
<accession>A0A1H8TGT7</accession>
<proteinExistence type="predicted"/>
<protein>
    <submittedName>
        <fullName evidence="1">Uncharacterized protein</fullName>
    </submittedName>
</protein>
<organism evidence="1 2">
    <name type="scientific">Actinacidiphila rubida</name>
    <dbReference type="NCBI Taxonomy" id="310780"/>
    <lineage>
        <taxon>Bacteria</taxon>
        <taxon>Bacillati</taxon>
        <taxon>Actinomycetota</taxon>
        <taxon>Actinomycetes</taxon>
        <taxon>Kitasatosporales</taxon>
        <taxon>Streptomycetaceae</taxon>
        <taxon>Actinacidiphila</taxon>
    </lineage>
</organism>
<gene>
    <name evidence="1" type="ORF">SAMN05216267_105237</name>
</gene>